<reference evidence="1 2" key="2">
    <citation type="journal article" date="2022" name="Mol. Ecol. Resour.">
        <title>The genomes of chicory, endive, great burdock and yacon provide insights into Asteraceae paleo-polyploidization history and plant inulin production.</title>
        <authorList>
            <person name="Fan W."/>
            <person name="Wang S."/>
            <person name="Wang H."/>
            <person name="Wang A."/>
            <person name="Jiang F."/>
            <person name="Liu H."/>
            <person name="Zhao H."/>
            <person name="Xu D."/>
            <person name="Zhang Y."/>
        </authorList>
    </citation>
    <scope>NUCLEOTIDE SEQUENCE [LARGE SCALE GENOMIC DNA]</scope>
    <source>
        <strain evidence="2">cv. Punajuju</strain>
        <tissue evidence="1">Leaves</tissue>
    </source>
</reference>
<reference evidence="2" key="1">
    <citation type="journal article" date="2022" name="Mol. Ecol. Resour.">
        <title>The genomes of chicory, endive, great burdock and yacon provide insights into Asteraceae palaeo-polyploidization history and plant inulin production.</title>
        <authorList>
            <person name="Fan W."/>
            <person name="Wang S."/>
            <person name="Wang H."/>
            <person name="Wang A."/>
            <person name="Jiang F."/>
            <person name="Liu H."/>
            <person name="Zhao H."/>
            <person name="Xu D."/>
            <person name="Zhang Y."/>
        </authorList>
    </citation>
    <scope>NUCLEOTIDE SEQUENCE [LARGE SCALE GENOMIC DNA]</scope>
    <source>
        <strain evidence="2">cv. Punajuju</strain>
    </source>
</reference>
<gene>
    <name evidence="1" type="ORF">L2E82_32167</name>
</gene>
<evidence type="ECO:0000313" key="2">
    <source>
        <dbReference type="Proteomes" id="UP001055811"/>
    </source>
</evidence>
<proteinExistence type="predicted"/>
<protein>
    <submittedName>
        <fullName evidence="1">Uncharacterized protein</fullName>
    </submittedName>
</protein>
<keyword evidence="2" id="KW-1185">Reference proteome</keyword>
<name>A0ACB9BF90_CICIN</name>
<sequence length="108" mass="11970">MATSATCDLQVIPFHNCKGCIDKVKSALRKINDVELTEKDPEIGTFTISTLVNPEVIRAALQKRFRKKTIILLPGPPPPTTEPSAPPMPTTEGYYVIGYPVDSYYFGR</sequence>
<evidence type="ECO:0000313" key="1">
    <source>
        <dbReference type="EMBL" id="KAI3721162.1"/>
    </source>
</evidence>
<accession>A0ACB9BF90</accession>
<organism evidence="1 2">
    <name type="scientific">Cichorium intybus</name>
    <name type="common">Chicory</name>
    <dbReference type="NCBI Taxonomy" id="13427"/>
    <lineage>
        <taxon>Eukaryota</taxon>
        <taxon>Viridiplantae</taxon>
        <taxon>Streptophyta</taxon>
        <taxon>Embryophyta</taxon>
        <taxon>Tracheophyta</taxon>
        <taxon>Spermatophyta</taxon>
        <taxon>Magnoliopsida</taxon>
        <taxon>eudicotyledons</taxon>
        <taxon>Gunneridae</taxon>
        <taxon>Pentapetalae</taxon>
        <taxon>asterids</taxon>
        <taxon>campanulids</taxon>
        <taxon>Asterales</taxon>
        <taxon>Asteraceae</taxon>
        <taxon>Cichorioideae</taxon>
        <taxon>Cichorieae</taxon>
        <taxon>Cichoriinae</taxon>
        <taxon>Cichorium</taxon>
    </lineage>
</organism>
<comment type="caution">
    <text evidence="1">The sequence shown here is derived from an EMBL/GenBank/DDBJ whole genome shotgun (WGS) entry which is preliminary data.</text>
</comment>
<dbReference type="Proteomes" id="UP001055811">
    <property type="component" value="Linkage Group LG06"/>
</dbReference>
<dbReference type="EMBL" id="CM042014">
    <property type="protein sequence ID" value="KAI3721162.1"/>
    <property type="molecule type" value="Genomic_DNA"/>
</dbReference>